<name>K4JN44_9CAUD</name>
<gene>
    <name evidence="2" type="ORF">CcrRogue_gp152</name>
</gene>
<dbReference type="Proteomes" id="UP000000461">
    <property type="component" value="Segment"/>
</dbReference>
<evidence type="ECO:0000256" key="1">
    <source>
        <dbReference type="SAM" id="MobiDB-lite"/>
    </source>
</evidence>
<evidence type="ECO:0000313" key="3">
    <source>
        <dbReference type="Proteomes" id="UP000000461"/>
    </source>
</evidence>
<accession>K4JN44</accession>
<proteinExistence type="predicted"/>
<dbReference type="EMBL" id="JX100814">
    <property type="protein sequence ID" value="AFU86634.1"/>
    <property type="molecule type" value="Genomic_DNA"/>
</dbReference>
<protein>
    <submittedName>
        <fullName evidence="2">Uncharacterized protein</fullName>
    </submittedName>
</protein>
<evidence type="ECO:0000313" key="2">
    <source>
        <dbReference type="EMBL" id="AFU86634.1"/>
    </source>
</evidence>
<sequence length="637" mass="72448">MKQVSAPPADVFSLFKEPPAPSSFFVPAPTGKAAKSIQKLADTLKVAKTTQAKPDWKDSVFPLEIKVLEQASDLPSIEERLKEMQRKIEDATLGPFKVHYGIDPASKTGSTIHRFFGHDTLNNTWLIDEAAMLQDVTAFDAPWPSPWPAPLDAKFDNLCRTVHVAPRQAGKSRLKEMVDKLYGFPVTSHKAQGKTAAEIMRDHQALSLRPYQKDMMRWLAASPLKYMDTKMSSIHHDMYGRHGRASDRYEVHVREFIHKNAHHFAPYLPERTPTVEEMGPMANLFLWGPDGEWTGLWAIPDAELEKTRDYDGYYDLGNIFEAHADMPIMKVGGDMYYRRRDRYGGYGAFDEFAQLDNVRQEYDRQPLHQRFCTLEAWTTFQGTIVRDSTSTDVPANVRYLQKLLQQMSVDAGIMAEWTGLMAKTKFGFGVLRDGKDRYDPFGVLALMHNAQWTWDEAERGWAINGSCYDVEGGQILSWLGGSPRAVKAAQAFVDAVTEFSDGQKSFKPLIKLLADVGLYHAAVTARYGKFRDRLQQQAALSDREFGGNFRSPHYDYGGGRRGRSYAPPEETMEHASKMYHNKYRYNSHNEYQRHRLEMDLLNPRYEAPTPGVRSGKLDGSFIDMEPEILNPDIFDDA</sequence>
<reference evidence="2 3" key="1">
    <citation type="journal article" date="2012" name="BMC Genomics">
        <title>The Caulobacter crescentus phage phiCbK: genomics of a canonical phage.</title>
        <authorList>
            <person name="Gill J.J."/>
            <person name="Berry J.D."/>
            <person name="Russell W.K."/>
            <person name="Lessor L."/>
            <person name="Escobar Garcia D.A."/>
            <person name="Hernandez D."/>
            <person name="Kane A."/>
            <person name="Keene J."/>
            <person name="Maddox M."/>
            <person name="Martin R."/>
            <person name="Mohan S."/>
            <person name="Thorn A.M."/>
            <person name="Russell D.H."/>
            <person name="Young R."/>
        </authorList>
    </citation>
    <scope>NUCLEOTIDE SEQUENCE [LARGE SCALE GENOMIC DNA]</scope>
</reference>
<keyword evidence="3" id="KW-1185">Reference proteome</keyword>
<dbReference type="KEGG" id="vg:13995933"/>
<feature type="region of interest" description="Disordered" evidence="1">
    <location>
        <begin position="551"/>
        <end position="571"/>
    </location>
</feature>
<dbReference type="OrthoDB" id="32187at10239"/>
<organism evidence="2 3">
    <name type="scientific">Caulobacter phage CcrRogue</name>
    <dbReference type="NCBI Taxonomy" id="2927986"/>
    <lineage>
        <taxon>Viruses</taxon>
        <taxon>Duplodnaviria</taxon>
        <taxon>Heunggongvirae</taxon>
        <taxon>Uroviricota</taxon>
        <taxon>Caudoviricetes</taxon>
        <taxon>Jeanschmidtviridae</taxon>
        <taxon>Poindextervirus</taxon>
        <taxon>Poindextervirus rogue</taxon>
    </lineage>
</organism>